<feature type="domain" description="Cadherin" evidence="10">
    <location>
        <begin position="179"/>
        <end position="310"/>
    </location>
</feature>
<feature type="domain" description="Cadherin" evidence="10">
    <location>
        <begin position="701"/>
        <end position="803"/>
    </location>
</feature>
<dbReference type="InterPro" id="IPR020894">
    <property type="entry name" value="Cadherin_CS"/>
</dbReference>
<dbReference type="PANTHER" id="PTHR24027:SF419">
    <property type="entry name" value="CADHERIN-17"/>
    <property type="match status" value="1"/>
</dbReference>
<dbReference type="GO" id="GO:0016339">
    <property type="term" value="P:calcium-dependent cell-cell adhesion via plasma membrane cell adhesion molecules"/>
    <property type="evidence" value="ECO:0007669"/>
    <property type="project" value="TreeGrafter"/>
</dbReference>
<dbReference type="GO" id="GO:0016477">
    <property type="term" value="P:cell migration"/>
    <property type="evidence" value="ECO:0007669"/>
    <property type="project" value="TreeGrafter"/>
</dbReference>
<dbReference type="Gene3D" id="2.60.40.60">
    <property type="entry name" value="Cadherins"/>
    <property type="match status" value="7"/>
</dbReference>
<dbReference type="GO" id="GO:0007156">
    <property type="term" value="P:homophilic cell adhesion via plasma membrane adhesion molecules"/>
    <property type="evidence" value="ECO:0007669"/>
    <property type="project" value="InterPro"/>
</dbReference>
<evidence type="ECO:0000256" key="5">
    <source>
        <dbReference type="ARBA" id="ARBA00022889"/>
    </source>
</evidence>
<dbReference type="GO" id="GO:0034332">
    <property type="term" value="P:adherens junction organization"/>
    <property type="evidence" value="ECO:0007669"/>
    <property type="project" value="TreeGrafter"/>
</dbReference>
<sequence length="956" mass="105144">MGRQEIIVVQGKGELGSKIRPLFRSFGKERPHQVPVETRGDSGTETHRVWSLNLIMPHPLLHLLLICLLIHAAVGKGLEKGPLEDKVLQVPEGTPVPYAIYQFQSSKDGVDGFSVTGETEGKISISDDGWLYLDQALDWGLTRTHTIQVEALVGSEPVEGPFTITINVLDINNHAPYFNQTDYAGVVKEHTPAGVPFMRVFATDLDDPHSLNAQLKYTLVSQIPNRDNVLLFQMDGNTGQISTTTDGERLLKARDSVISSRGGDISDSLKSKFDEYCKPVQEIPYDLNPFYSCVLRAESRRQNPLDDPDFTLIVRVEDMGGASESALIGNARVKIAVQQNLWVNPGPIIVKEQLKGPYPMEIAKVQSNDPSALYRLVQKERELKFPFNVTEEGNILLMEELDREDKAMVISYTTSPTTVVTVCPWRVFLKMFTCVRVPACVCVFQYIVVVLAEDTYGNEVDPPMEVQVVVEDVNDNAPACDQELSVFELQENEPAESTVGDLLVHDADDPNTLNAMLEYSLVSQTPSSVFSIDSITGRIKAKQVLRRKDAAEYQLTVRVNDPAFSTECTVLVKVIDINNELPIFQKNDYGHHSLPEDTAVGHTLLTVKATDADDPGTGSSRIEFHITTGNQDEVFAMETDGNGEGRLVVAKPLDYETSSSYNLQIDARNPEPLIKGLVYGNTSSSHVSVAIVNVDEPPAFDQDILEVAVLENTTGGATLLKVDAKDPEGNEIRFKLEGDTNGWLEIDPATGEIKLKAKAVLDREKVEAFDFNVVAFEKANPDQSSEHVVSVRLLDVNDNVPKLTENQGFVCVKNPKPLILTAQDPDAAPFGAPFTFSLPKKSPNWDLITLDGTSAKLTLKRPPSEDKTFLLSIGVKDNAGVGVQNKLEVRVCNCTDLGHCLIEPSTHEGKLGVPGTLGILCGTLGFIALMLIIVFYRMKKEDQKKALHVGDTDAIL</sequence>
<dbReference type="GO" id="GO:0016342">
    <property type="term" value="C:catenin complex"/>
    <property type="evidence" value="ECO:0007669"/>
    <property type="project" value="TreeGrafter"/>
</dbReference>
<dbReference type="GO" id="GO:0044331">
    <property type="term" value="P:cell-cell adhesion mediated by cadherin"/>
    <property type="evidence" value="ECO:0007669"/>
    <property type="project" value="TreeGrafter"/>
</dbReference>
<reference evidence="11" key="2">
    <citation type="submission" date="2025-08" db="UniProtKB">
        <authorList>
            <consortium name="Ensembl"/>
        </authorList>
    </citation>
    <scope>IDENTIFICATION</scope>
</reference>
<feature type="domain" description="Cadherin" evidence="10">
    <location>
        <begin position="481"/>
        <end position="584"/>
    </location>
</feature>
<dbReference type="FunFam" id="2.60.40.60:FF:000019">
    <property type="entry name" value="Cadherin 2"/>
    <property type="match status" value="1"/>
</dbReference>
<evidence type="ECO:0000256" key="4">
    <source>
        <dbReference type="ARBA" id="ARBA00022837"/>
    </source>
</evidence>
<dbReference type="GO" id="GO:0000902">
    <property type="term" value="P:cell morphogenesis"/>
    <property type="evidence" value="ECO:0007669"/>
    <property type="project" value="TreeGrafter"/>
</dbReference>
<feature type="domain" description="Cadherin" evidence="10">
    <location>
        <begin position="820"/>
        <end position="906"/>
    </location>
</feature>
<dbReference type="PANTHER" id="PTHR24027">
    <property type="entry name" value="CADHERIN-23"/>
    <property type="match status" value="1"/>
</dbReference>
<dbReference type="InterPro" id="IPR039808">
    <property type="entry name" value="Cadherin"/>
</dbReference>
<dbReference type="GO" id="GO:0007043">
    <property type="term" value="P:cell-cell junction assembly"/>
    <property type="evidence" value="ECO:0007669"/>
    <property type="project" value="TreeGrafter"/>
</dbReference>
<evidence type="ECO:0000259" key="10">
    <source>
        <dbReference type="PROSITE" id="PS50268"/>
    </source>
</evidence>
<proteinExistence type="predicted"/>
<dbReference type="PRINTS" id="PR00205">
    <property type="entry name" value="CADHERIN"/>
</dbReference>
<reference evidence="11" key="3">
    <citation type="submission" date="2025-09" db="UniProtKB">
        <authorList>
            <consortium name="Ensembl"/>
        </authorList>
    </citation>
    <scope>IDENTIFICATION</scope>
</reference>
<dbReference type="GO" id="GO:0008013">
    <property type="term" value="F:beta-catenin binding"/>
    <property type="evidence" value="ECO:0007669"/>
    <property type="project" value="TreeGrafter"/>
</dbReference>
<accession>A0AAY5LAY1</accession>
<dbReference type="PROSITE" id="PS00232">
    <property type="entry name" value="CADHERIN_1"/>
    <property type="match status" value="2"/>
</dbReference>
<keyword evidence="4 8" id="KW-0106">Calcium</keyword>
<evidence type="ECO:0000256" key="6">
    <source>
        <dbReference type="ARBA" id="ARBA00023136"/>
    </source>
</evidence>
<keyword evidence="7" id="KW-0325">Glycoprotein</keyword>
<keyword evidence="9" id="KW-1133">Transmembrane helix</keyword>
<feature type="domain" description="Cadherin" evidence="10">
    <location>
        <begin position="374"/>
        <end position="480"/>
    </location>
</feature>
<keyword evidence="2" id="KW-1003">Cell membrane</keyword>
<keyword evidence="9" id="KW-0812">Transmembrane</keyword>
<reference evidence="11 12" key="1">
    <citation type="submission" date="2020-02" db="EMBL/GenBank/DDBJ databases">
        <title>Esox lucius (northern pike) genome, fEsoLuc1, primary haplotype.</title>
        <authorList>
            <person name="Myers G."/>
            <person name="Karagic N."/>
            <person name="Meyer A."/>
            <person name="Pippel M."/>
            <person name="Reichard M."/>
            <person name="Winkler S."/>
            <person name="Tracey A."/>
            <person name="Sims Y."/>
            <person name="Howe K."/>
            <person name="Rhie A."/>
            <person name="Formenti G."/>
            <person name="Durbin R."/>
            <person name="Fedrigo O."/>
            <person name="Jarvis E.D."/>
        </authorList>
    </citation>
    <scope>NUCLEOTIDE SEQUENCE [LARGE SCALE GENOMIC DNA]</scope>
</reference>
<name>A0AAY5LAY1_ESOLU</name>
<dbReference type="Proteomes" id="UP000265140">
    <property type="component" value="Chromosome 20"/>
</dbReference>
<dbReference type="Ensembl" id="ENSELUT00000111492.1">
    <property type="protein sequence ID" value="ENSELUP00000096097.1"/>
    <property type="gene ID" value="ENSELUG00000009234.3"/>
</dbReference>
<dbReference type="SUPFAM" id="SSF49313">
    <property type="entry name" value="Cadherin-like"/>
    <property type="match status" value="6"/>
</dbReference>
<evidence type="ECO:0000313" key="12">
    <source>
        <dbReference type="Proteomes" id="UP000265140"/>
    </source>
</evidence>
<feature type="domain" description="Cadherin" evidence="10">
    <location>
        <begin position="85"/>
        <end position="178"/>
    </location>
</feature>
<evidence type="ECO:0000256" key="1">
    <source>
        <dbReference type="ARBA" id="ARBA00004236"/>
    </source>
</evidence>
<protein>
    <submittedName>
        <fullName evidence="11">Cadherin 17, LI cadherin (liver-intestine)</fullName>
    </submittedName>
</protein>
<evidence type="ECO:0000256" key="3">
    <source>
        <dbReference type="ARBA" id="ARBA00022737"/>
    </source>
</evidence>
<evidence type="ECO:0000256" key="9">
    <source>
        <dbReference type="SAM" id="Phobius"/>
    </source>
</evidence>
<evidence type="ECO:0000256" key="2">
    <source>
        <dbReference type="ARBA" id="ARBA00022475"/>
    </source>
</evidence>
<keyword evidence="5" id="KW-0130">Cell adhesion</keyword>
<dbReference type="GO" id="GO:0045296">
    <property type="term" value="F:cadherin binding"/>
    <property type="evidence" value="ECO:0007669"/>
    <property type="project" value="TreeGrafter"/>
</dbReference>
<comment type="subcellular location">
    <subcellularLocation>
        <location evidence="1">Cell membrane</location>
    </subcellularLocation>
</comment>
<keyword evidence="6 9" id="KW-0472">Membrane</keyword>
<dbReference type="CDD" id="cd11304">
    <property type="entry name" value="Cadherin_repeat"/>
    <property type="match status" value="5"/>
</dbReference>
<keyword evidence="12" id="KW-1185">Reference proteome</keyword>
<dbReference type="AlphaFoldDB" id="A0AAY5LAY1"/>
<dbReference type="SMART" id="SM00112">
    <property type="entry name" value="CA"/>
    <property type="match status" value="5"/>
</dbReference>
<feature type="domain" description="Cadherin" evidence="10">
    <location>
        <begin position="593"/>
        <end position="700"/>
    </location>
</feature>
<dbReference type="GO" id="GO:0005509">
    <property type="term" value="F:calcium ion binding"/>
    <property type="evidence" value="ECO:0007669"/>
    <property type="project" value="UniProtKB-UniRule"/>
</dbReference>
<evidence type="ECO:0000256" key="8">
    <source>
        <dbReference type="PROSITE-ProRule" id="PRU00043"/>
    </source>
</evidence>
<keyword evidence="3" id="KW-0677">Repeat</keyword>
<dbReference type="InterPro" id="IPR002126">
    <property type="entry name" value="Cadherin-like_dom"/>
</dbReference>
<feature type="transmembrane region" description="Helical" evidence="9">
    <location>
        <begin position="911"/>
        <end position="936"/>
    </location>
</feature>
<dbReference type="FunFam" id="2.60.40.60:FF:000163">
    <property type="entry name" value="Cadherin 17"/>
    <property type="match status" value="1"/>
</dbReference>
<dbReference type="InterPro" id="IPR015919">
    <property type="entry name" value="Cadherin-like_sf"/>
</dbReference>
<dbReference type="GeneTree" id="ENSGT00940000157655"/>
<dbReference type="GO" id="GO:0005912">
    <property type="term" value="C:adherens junction"/>
    <property type="evidence" value="ECO:0007669"/>
    <property type="project" value="TreeGrafter"/>
</dbReference>
<organism evidence="11 12">
    <name type="scientific">Esox lucius</name>
    <name type="common">Northern pike</name>
    <dbReference type="NCBI Taxonomy" id="8010"/>
    <lineage>
        <taxon>Eukaryota</taxon>
        <taxon>Metazoa</taxon>
        <taxon>Chordata</taxon>
        <taxon>Craniata</taxon>
        <taxon>Vertebrata</taxon>
        <taxon>Euteleostomi</taxon>
        <taxon>Actinopterygii</taxon>
        <taxon>Neopterygii</taxon>
        <taxon>Teleostei</taxon>
        <taxon>Protacanthopterygii</taxon>
        <taxon>Esociformes</taxon>
        <taxon>Esocidae</taxon>
        <taxon>Esox</taxon>
    </lineage>
</organism>
<evidence type="ECO:0000256" key="7">
    <source>
        <dbReference type="ARBA" id="ARBA00023180"/>
    </source>
</evidence>
<evidence type="ECO:0000313" key="11">
    <source>
        <dbReference type="Ensembl" id="ENSELUP00000096097.1"/>
    </source>
</evidence>
<dbReference type="PROSITE" id="PS50268">
    <property type="entry name" value="CADHERIN_2"/>
    <property type="match status" value="7"/>
</dbReference>
<dbReference type="Pfam" id="PF00028">
    <property type="entry name" value="Cadherin"/>
    <property type="match status" value="3"/>
</dbReference>